<accession>A0DC90</accession>
<keyword evidence="1" id="KW-0489">Methyltransferase</keyword>
<feature type="domain" description="Rubisco LSMT substrate-binding" evidence="6">
    <location>
        <begin position="395"/>
        <end position="531"/>
    </location>
</feature>
<keyword evidence="2" id="KW-0808">Transferase</keyword>
<dbReference type="PANTHER" id="PTHR13271">
    <property type="entry name" value="UNCHARACTERIZED PUTATIVE METHYLTRANSFERASE"/>
    <property type="match status" value="1"/>
</dbReference>
<dbReference type="InterPro" id="IPR015353">
    <property type="entry name" value="Rubisco_LSMT_subst-bd"/>
</dbReference>
<dbReference type="InterPro" id="IPR001214">
    <property type="entry name" value="SET_dom"/>
</dbReference>
<dbReference type="InterPro" id="IPR046341">
    <property type="entry name" value="SET_dom_sf"/>
</dbReference>
<evidence type="ECO:0000313" key="8">
    <source>
        <dbReference type="Proteomes" id="UP000000600"/>
    </source>
</evidence>
<dbReference type="InterPro" id="IPR011990">
    <property type="entry name" value="TPR-like_helical_dom_sf"/>
</dbReference>
<evidence type="ECO:0000259" key="5">
    <source>
        <dbReference type="Pfam" id="PF00856"/>
    </source>
</evidence>
<keyword evidence="3" id="KW-0949">S-adenosyl-L-methionine</keyword>
<dbReference type="eggNOG" id="KOG4234">
    <property type="taxonomic scope" value="Eukaryota"/>
</dbReference>
<evidence type="ECO:0000256" key="2">
    <source>
        <dbReference type="ARBA" id="ARBA00022679"/>
    </source>
</evidence>
<evidence type="ECO:0000256" key="3">
    <source>
        <dbReference type="ARBA" id="ARBA00022691"/>
    </source>
</evidence>
<dbReference type="FunFam" id="3.90.1410.10:FF:000035">
    <property type="entry name" value="Uncharacterized protein"/>
    <property type="match status" value="1"/>
</dbReference>
<dbReference type="Gene3D" id="3.90.1420.10">
    <property type="entry name" value="Rubisco LSMT, substrate-binding domain"/>
    <property type="match status" value="1"/>
</dbReference>
<evidence type="ECO:0000256" key="4">
    <source>
        <dbReference type="PROSITE-ProRule" id="PRU00339"/>
    </source>
</evidence>
<dbReference type="eggNOG" id="KOG1337">
    <property type="taxonomic scope" value="Eukaryota"/>
</dbReference>
<dbReference type="Pfam" id="PF00515">
    <property type="entry name" value="TPR_1"/>
    <property type="match status" value="1"/>
</dbReference>
<dbReference type="STRING" id="5888.A0DC90"/>
<evidence type="ECO:0000256" key="1">
    <source>
        <dbReference type="ARBA" id="ARBA00022603"/>
    </source>
</evidence>
<name>A0DC90_PARTE</name>
<dbReference type="FunFam" id="3.90.1420.10:FF:000020">
    <property type="entry name" value="Uncharacterized protein"/>
    <property type="match status" value="1"/>
</dbReference>
<dbReference type="PANTHER" id="PTHR13271:SF137">
    <property type="entry name" value="SET DOMAIN-CONTAINING PROTEIN"/>
    <property type="match status" value="1"/>
</dbReference>
<evidence type="ECO:0000259" key="6">
    <source>
        <dbReference type="Pfam" id="PF09273"/>
    </source>
</evidence>
<dbReference type="InterPro" id="IPR019734">
    <property type="entry name" value="TPR_rpt"/>
</dbReference>
<dbReference type="SUPFAM" id="SSF48452">
    <property type="entry name" value="TPR-like"/>
    <property type="match status" value="1"/>
</dbReference>
<dbReference type="Gene3D" id="3.90.1410.10">
    <property type="entry name" value="set domain protein methyltransferase, domain 1"/>
    <property type="match status" value="1"/>
</dbReference>
<sequence length="581" mass="68439">MPPKSRRSDLISNQLKEEGNTEFLNRDYNKAINLYTKALYLEENPICYNNRAQAYLYNNELELALQDCNKALQLNPNYVKATTNKAQVLYQMGYLQQAIECLQGINNHSPESQILLNQYQSQSLKTLLDQGELERQKTLLEWLKHGKAQFPKIKIECYSESYRGVNAKQKINAKELILFIPKSHMITLEMAKETPVAKKMIQFRLDLLSPKHSFLSTFLLQEKSRPNSFWKPYLDILPQSYPSFPIFFNNYDLEWLQGSPFLKQINDKLSDLKKDYNDICNVAPEFSQYSFYEFCWARMTASSRIFGINIKGVKTDAFVPLADMLNHKRPKLTSWCYSEEKQGFIIETDEKIDRGQMIFDSYGRKCNSRFLLNYGFVVDDNDANEVNVTVAAEFNDPLIQLKEDATEEQLKQPKTFRLIMDTDGINEITHFLEATVMEFMSYIRFLVIRDQTQLQFLLNERESKYIKPTKIQPLGIHNELDMWDLIRRICYVSLSRYPTTLEQDKEILQICDLTTNQRNCLILRMGEKEILKFYYQFSEKMKQLLSNFNQLETNIFCSKEENCKYLNYINKVIMFQNQNDQ</sequence>
<dbReference type="OrthoDB" id="341421at2759"/>
<dbReference type="Pfam" id="PF00856">
    <property type="entry name" value="SET"/>
    <property type="match status" value="1"/>
</dbReference>
<dbReference type="EMBL" id="CT868374">
    <property type="protein sequence ID" value="CAK80657.1"/>
    <property type="molecule type" value="Genomic_DNA"/>
</dbReference>
<dbReference type="InterPro" id="IPR050600">
    <property type="entry name" value="SETD3_SETD6_MTase"/>
</dbReference>
<evidence type="ECO:0000313" key="7">
    <source>
        <dbReference type="EMBL" id="CAK80657.1"/>
    </source>
</evidence>
<dbReference type="PROSITE" id="PS50005">
    <property type="entry name" value="TPR"/>
    <property type="match status" value="1"/>
</dbReference>
<dbReference type="GeneID" id="5033839"/>
<dbReference type="GO" id="GO:0016279">
    <property type="term" value="F:protein-lysine N-methyltransferase activity"/>
    <property type="evidence" value="ECO:0000318"/>
    <property type="project" value="GO_Central"/>
</dbReference>
<dbReference type="InterPro" id="IPR036464">
    <property type="entry name" value="Rubisco_LSMT_subst-bd_sf"/>
</dbReference>
<dbReference type="Gene3D" id="1.25.40.10">
    <property type="entry name" value="Tetratricopeptide repeat domain"/>
    <property type="match status" value="1"/>
</dbReference>
<keyword evidence="4" id="KW-0802">TPR repeat</keyword>
<protein>
    <recommendedName>
        <fullName evidence="9">SET domain-containing protein</fullName>
    </recommendedName>
</protein>
<evidence type="ECO:0008006" key="9">
    <source>
        <dbReference type="Google" id="ProtNLM"/>
    </source>
</evidence>
<dbReference type="RefSeq" id="XP_001448054.1">
    <property type="nucleotide sequence ID" value="XM_001448017.1"/>
</dbReference>
<dbReference type="SMART" id="SM00028">
    <property type="entry name" value="TPR"/>
    <property type="match status" value="3"/>
</dbReference>
<dbReference type="Proteomes" id="UP000000600">
    <property type="component" value="Unassembled WGS sequence"/>
</dbReference>
<dbReference type="GO" id="GO:0032259">
    <property type="term" value="P:methylation"/>
    <property type="evidence" value="ECO:0007669"/>
    <property type="project" value="UniProtKB-KW"/>
</dbReference>
<dbReference type="HOGENOM" id="CLU_033684_0_0_1"/>
<dbReference type="CDD" id="cd10527">
    <property type="entry name" value="SET_LSMT"/>
    <property type="match status" value="1"/>
</dbReference>
<gene>
    <name evidence="7" type="ORF">GSPATT00015535001</name>
</gene>
<dbReference type="InParanoid" id="A0DC90"/>
<dbReference type="SUPFAM" id="SSF82199">
    <property type="entry name" value="SET domain"/>
    <property type="match status" value="1"/>
</dbReference>
<dbReference type="AlphaFoldDB" id="A0DC90"/>
<dbReference type="KEGG" id="ptm:GSPATT00015535001"/>
<feature type="repeat" description="TPR" evidence="4">
    <location>
        <begin position="45"/>
        <end position="78"/>
    </location>
</feature>
<reference evidence="7 8" key="1">
    <citation type="journal article" date="2006" name="Nature">
        <title>Global trends of whole-genome duplications revealed by the ciliate Paramecium tetraurelia.</title>
        <authorList>
            <consortium name="Genoscope"/>
            <person name="Aury J.-M."/>
            <person name="Jaillon O."/>
            <person name="Duret L."/>
            <person name="Noel B."/>
            <person name="Jubin C."/>
            <person name="Porcel B.M."/>
            <person name="Segurens B."/>
            <person name="Daubin V."/>
            <person name="Anthouard V."/>
            <person name="Aiach N."/>
            <person name="Arnaiz O."/>
            <person name="Billaut A."/>
            <person name="Beisson J."/>
            <person name="Blanc I."/>
            <person name="Bouhouche K."/>
            <person name="Camara F."/>
            <person name="Duharcourt S."/>
            <person name="Guigo R."/>
            <person name="Gogendeau D."/>
            <person name="Katinka M."/>
            <person name="Keller A.-M."/>
            <person name="Kissmehl R."/>
            <person name="Klotz C."/>
            <person name="Koll F."/>
            <person name="Le Moue A."/>
            <person name="Lepere C."/>
            <person name="Malinsky S."/>
            <person name="Nowacki M."/>
            <person name="Nowak J.K."/>
            <person name="Plattner H."/>
            <person name="Poulain J."/>
            <person name="Ruiz F."/>
            <person name="Serrano V."/>
            <person name="Zagulski M."/>
            <person name="Dessen P."/>
            <person name="Betermier M."/>
            <person name="Weissenbach J."/>
            <person name="Scarpelli C."/>
            <person name="Schachter V."/>
            <person name="Sperling L."/>
            <person name="Meyer E."/>
            <person name="Cohen J."/>
            <person name="Wincker P."/>
        </authorList>
    </citation>
    <scope>NUCLEOTIDE SEQUENCE [LARGE SCALE GENOMIC DNA]</scope>
    <source>
        <strain evidence="7 8">Stock d4-2</strain>
    </source>
</reference>
<dbReference type="Pfam" id="PF09273">
    <property type="entry name" value="Rubis-subs-bind"/>
    <property type="match status" value="1"/>
</dbReference>
<organism evidence="7 8">
    <name type="scientific">Paramecium tetraurelia</name>
    <dbReference type="NCBI Taxonomy" id="5888"/>
    <lineage>
        <taxon>Eukaryota</taxon>
        <taxon>Sar</taxon>
        <taxon>Alveolata</taxon>
        <taxon>Ciliophora</taxon>
        <taxon>Intramacronucleata</taxon>
        <taxon>Oligohymenophorea</taxon>
        <taxon>Peniculida</taxon>
        <taxon>Parameciidae</taxon>
        <taxon>Paramecium</taxon>
    </lineage>
</organism>
<dbReference type="OMA" id="TGLEPWI"/>
<keyword evidence="8" id="KW-1185">Reference proteome</keyword>
<feature type="domain" description="SET" evidence="5">
    <location>
        <begin position="163"/>
        <end position="363"/>
    </location>
</feature>
<proteinExistence type="predicted"/>
<dbReference type="SUPFAM" id="SSF81822">
    <property type="entry name" value="RuBisCo LSMT C-terminal, substrate-binding domain"/>
    <property type="match status" value="1"/>
</dbReference>